<keyword evidence="2" id="KW-1185">Reference proteome</keyword>
<accession>A0ABV3FIM7</accession>
<name>A0ABV3FIM7_9NOCA</name>
<reference evidence="1 2" key="1">
    <citation type="submission" date="2024-06" db="EMBL/GenBank/DDBJ databases">
        <title>The Natural Products Discovery Center: Release of the First 8490 Sequenced Strains for Exploring Actinobacteria Biosynthetic Diversity.</title>
        <authorList>
            <person name="Kalkreuter E."/>
            <person name="Kautsar S.A."/>
            <person name="Yang D."/>
            <person name="Bader C.D."/>
            <person name="Teijaro C.N."/>
            <person name="Fluegel L."/>
            <person name="Davis C.M."/>
            <person name="Simpson J.R."/>
            <person name="Lauterbach L."/>
            <person name="Steele A.D."/>
            <person name="Gui C."/>
            <person name="Meng S."/>
            <person name="Li G."/>
            <person name="Viehrig K."/>
            <person name="Ye F."/>
            <person name="Su P."/>
            <person name="Kiefer A.F."/>
            <person name="Nichols A."/>
            <person name="Cepeda A.J."/>
            <person name="Yan W."/>
            <person name="Fan B."/>
            <person name="Jiang Y."/>
            <person name="Adhikari A."/>
            <person name="Zheng C.-J."/>
            <person name="Schuster L."/>
            <person name="Cowan T.M."/>
            <person name="Smanski M.J."/>
            <person name="Chevrette M.G."/>
            <person name="De Carvalho L.P.S."/>
            <person name="Shen B."/>
        </authorList>
    </citation>
    <scope>NUCLEOTIDE SEQUENCE [LARGE SCALE GENOMIC DNA]</scope>
    <source>
        <strain evidence="1 2">NPDC050671</strain>
    </source>
</reference>
<dbReference type="EMBL" id="JBFAIH010000031">
    <property type="protein sequence ID" value="MEV0367510.1"/>
    <property type="molecule type" value="Genomic_DNA"/>
</dbReference>
<dbReference type="Proteomes" id="UP001551658">
    <property type="component" value="Unassembled WGS sequence"/>
</dbReference>
<protein>
    <recommendedName>
        <fullName evidence="3">Bacteriophage HK97-gp10 tail-component</fullName>
    </recommendedName>
</protein>
<evidence type="ECO:0000313" key="2">
    <source>
        <dbReference type="Proteomes" id="UP001551658"/>
    </source>
</evidence>
<sequence>MRNDIPAPNNPAITALLKSNEMRTLMHQRGAAAQAIYRDVVARRTGRLAASASVDTFIEGDRWCTRLTVGARYAASHEYGTDDGDVGIRAGAHDLNVVLNQLGQL</sequence>
<comment type="caution">
    <text evidence="1">The sequence shown here is derived from an EMBL/GenBank/DDBJ whole genome shotgun (WGS) entry which is preliminary data.</text>
</comment>
<proteinExistence type="predicted"/>
<evidence type="ECO:0008006" key="3">
    <source>
        <dbReference type="Google" id="ProtNLM"/>
    </source>
</evidence>
<evidence type="ECO:0000313" key="1">
    <source>
        <dbReference type="EMBL" id="MEV0367510.1"/>
    </source>
</evidence>
<gene>
    <name evidence="1" type="ORF">AB0H72_32975</name>
</gene>
<organism evidence="1 2">
    <name type="scientific">Nocardia fusca</name>
    <dbReference type="NCBI Taxonomy" id="941183"/>
    <lineage>
        <taxon>Bacteria</taxon>
        <taxon>Bacillati</taxon>
        <taxon>Actinomycetota</taxon>
        <taxon>Actinomycetes</taxon>
        <taxon>Mycobacteriales</taxon>
        <taxon>Nocardiaceae</taxon>
        <taxon>Nocardia</taxon>
    </lineage>
</organism>
<dbReference type="RefSeq" id="WP_357987171.1">
    <property type="nucleotide sequence ID" value="NZ_JBFAIH010000031.1"/>
</dbReference>